<evidence type="ECO:0000256" key="4">
    <source>
        <dbReference type="ARBA" id="ARBA00022989"/>
    </source>
</evidence>
<evidence type="ECO:0000256" key="2">
    <source>
        <dbReference type="ARBA" id="ARBA00022475"/>
    </source>
</evidence>
<dbReference type="PANTHER" id="PTHR30250:SF11">
    <property type="entry name" value="O-ANTIGEN TRANSPORTER-RELATED"/>
    <property type="match status" value="1"/>
</dbReference>
<dbReference type="GO" id="GO:0005886">
    <property type="term" value="C:plasma membrane"/>
    <property type="evidence" value="ECO:0007669"/>
    <property type="project" value="UniProtKB-SubCell"/>
</dbReference>
<evidence type="ECO:0000256" key="3">
    <source>
        <dbReference type="ARBA" id="ARBA00022692"/>
    </source>
</evidence>
<keyword evidence="2" id="KW-1003">Cell membrane</keyword>
<dbReference type="eggNOG" id="COG2244">
    <property type="taxonomic scope" value="Bacteria"/>
</dbReference>
<keyword evidence="8" id="KW-1185">Reference proteome</keyword>
<feature type="transmembrane region" description="Helical" evidence="6">
    <location>
        <begin position="108"/>
        <end position="130"/>
    </location>
</feature>
<dbReference type="STRING" id="563040.Saut_1497"/>
<evidence type="ECO:0000313" key="7">
    <source>
        <dbReference type="EMBL" id="ADN09544.1"/>
    </source>
</evidence>
<dbReference type="PANTHER" id="PTHR30250">
    <property type="entry name" value="PST FAMILY PREDICTED COLANIC ACID TRANSPORTER"/>
    <property type="match status" value="1"/>
</dbReference>
<feature type="transmembrane region" description="Helical" evidence="6">
    <location>
        <begin position="395"/>
        <end position="417"/>
    </location>
</feature>
<evidence type="ECO:0000256" key="6">
    <source>
        <dbReference type="SAM" id="Phobius"/>
    </source>
</evidence>
<dbReference type="Proteomes" id="UP000007803">
    <property type="component" value="Chromosome"/>
</dbReference>
<dbReference type="Pfam" id="PF13440">
    <property type="entry name" value="Polysacc_synt_3"/>
    <property type="match status" value="1"/>
</dbReference>
<feature type="transmembrane region" description="Helical" evidence="6">
    <location>
        <begin position="453"/>
        <end position="472"/>
    </location>
</feature>
<sequence>MPLKKYNVLNIELFVLIIGRVLQVLIAFIAIKIVTYYLVASELGNYYLIVSLASFYGFFFVGPVGQYINRKTHQWYMEKNLLNVLYLYNYYVVFLSFSSLVMVEILKYFHVIGSIDTVLLSTVLFIYIIAHTWNQTIIPLLNMLEHRISFVVFTVLSQILSLIFAYFLINLFSKEGVIWFFGQAISFGVVSLMAFWYFICKIDNHFNILIAHKLLTKKSIKKVLNFSIPLFIGALFFWIQTQSYPLIIKKYVGSEFLGYFGVGMSIAFAISSAFESIIMQYIYPQMYKNMNNEDKFSQTMLNIVNLIIPIYLLLSIFVSFFALYIISVLVDEKYFSSYIYIIFGIWIAFFRMSSNLIANTAHSKMKTKKLVFPNFIGAVLAFFGILFAVQSSNYMVYIPSAMLLSSIVSFLVLYDSMNKLLNIYFKFKNFFLVFLYSAPFLISMFFYNYSQNIIYALMILIVFGIYFLYVLYELVKGGNNIE</sequence>
<keyword evidence="4 6" id="KW-1133">Transmembrane helix</keyword>
<organism evidence="7 8">
    <name type="scientific">Sulfurimonas autotrophica (strain ATCC BAA-671 / DSM 16294 / JCM 11897 / OK10)</name>
    <dbReference type="NCBI Taxonomy" id="563040"/>
    <lineage>
        <taxon>Bacteria</taxon>
        <taxon>Pseudomonadati</taxon>
        <taxon>Campylobacterota</taxon>
        <taxon>Epsilonproteobacteria</taxon>
        <taxon>Campylobacterales</taxon>
        <taxon>Sulfurimonadaceae</taxon>
        <taxon>Sulfurimonas</taxon>
    </lineage>
</organism>
<comment type="subcellular location">
    <subcellularLocation>
        <location evidence="1">Cell membrane</location>
        <topology evidence="1">Multi-pass membrane protein</topology>
    </subcellularLocation>
</comment>
<dbReference type="EMBL" id="CP002205">
    <property type="protein sequence ID" value="ADN09544.1"/>
    <property type="molecule type" value="Genomic_DNA"/>
</dbReference>
<proteinExistence type="predicted"/>
<dbReference type="HOGENOM" id="CLU_043126_0_0_7"/>
<evidence type="ECO:0000256" key="5">
    <source>
        <dbReference type="ARBA" id="ARBA00023136"/>
    </source>
</evidence>
<dbReference type="InterPro" id="IPR050833">
    <property type="entry name" value="Poly_Biosynth_Transport"/>
</dbReference>
<dbReference type="OrthoDB" id="7107952at2"/>
<feature type="transmembrane region" description="Helical" evidence="6">
    <location>
        <begin position="45"/>
        <end position="68"/>
    </location>
</feature>
<evidence type="ECO:0000313" key="8">
    <source>
        <dbReference type="Proteomes" id="UP000007803"/>
    </source>
</evidence>
<feature type="transmembrane region" description="Helical" evidence="6">
    <location>
        <begin position="12"/>
        <end position="39"/>
    </location>
</feature>
<feature type="transmembrane region" description="Helical" evidence="6">
    <location>
        <begin position="259"/>
        <end position="283"/>
    </location>
</feature>
<dbReference type="KEGG" id="sua:Saut_1497"/>
<feature type="transmembrane region" description="Helical" evidence="6">
    <location>
        <begin position="220"/>
        <end position="239"/>
    </location>
</feature>
<feature type="transmembrane region" description="Helical" evidence="6">
    <location>
        <begin position="303"/>
        <end position="326"/>
    </location>
</feature>
<keyword evidence="3 6" id="KW-0812">Transmembrane</keyword>
<feature type="transmembrane region" description="Helical" evidence="6">
    <location>
        <begin position="80"/>
        <end position="102"/>
    </location>
</feature>
<feature type="transmembrane region" description="Helical" evidence="6">
    <location>
        <begin position="429"/>
        <end position="447"/>
    </location>
</feature>
<gene>
    <name evidence="7" type="ordered locus">Saut_1497</name>
</gene>
<protein>
    <submittedName>
        <fullName evidence="7">Polysaccharide biosynthesis protein</fullName>
    </submittedName>
</protein>
<accession>E0UUP0</accession>
<keyword evidence="5 6" id="KW-0472">Membrane</keyword>
<dbReference type="AlphaFoldDB" id="E0UUP0"/>
<feature type="transmembrane region" description="Helical" evidence="6">
    <location>
        <begin position="370"/>
        <end position="389"/>
    </location>
</feature>
<feature type="transmembrane region" description="Helical" evidence="6">
    <location>
        <begin position="150"/>
        <end position="172"/>
    </location>
</feature>
<feature type="transmembrane region" description="Helical" evidence="6">
    <location>
        <begin position="338"/>
        <end position="358"/>
    </location>
</feature>
<feature type="transmembrane region" description="Helical" evidence="6">
    <location>
        <begin position="178"/>
        <end position="199"/>
    </location>
</feature>
<evidence type="ECO:0000256" key="1">
    <source>
        <dbReference type="ARBA" id="ARBA00004651"/>
    </source>
</evidence>
<reference evidence="8" key="1">
    <citation type="journal article" date="2010" name="Stand. Genomic Sci.">
        <title>Complete genome sequence of Sulfurimonas autotrophica type strain (OK10).</title>
        <authorList>
            <person name="Sikorski J."/>
            <person name="Munk C."/>
            <person name="Lapidus A."/>
            <person name="Djao O."/>
            <person name="Lucas S."/>
            <person name="Glavina Del Rio T."/>
            <person name="Nolan M."/>
            <person name="Tice H."/>
            <person name="Han C."/>
            <person name="Cheng J."/>
            <person name="Tapia R."/>
            <person name="Goodwin L."/>
            <person name="Pitluck S."/>
            <person name="Liolios K."/>
            <person name="Ivanova N."/>
            <person name="Mavromatis K."/>
            <person name="Mikhailova N."/>
            <person name="Pati A."/>
            <person name="Sims D."/>
            <person name="Meincke L."/>
            <person name="Brettin T."/>
            <person name="Detter J."/>
            <person name="Chen A."/>
            <person name="Palaniappan K."/>
            <person name="Land M."/>
            <person name="Hauser L."/>
            <person name="Chang Y."/>
            <person name="Jeffries C."/>
            <person name="Rohde M."/>
            <person name="Lang E."/>
            <person name="Spring S."/>
            <person name="Goker M."/>
            <person name="Woyke T."/>
            <person name="Bristow J."/>
            <person name="Eisen J."/>
            <person name="Markowitz V."/>
            <person name="Hugenholtz P."/>
            <person name="Kyrpides N."/>
            <person name="Klenk H."/>
        </authorList>
    </citation>
    <scope>NUCLEOTIDE SEQUENCE [LARGE SCALE GENOMIC DNA]</scope>
    <source>
        <strain evidence="8">ATCC BAA-671 / DSM 16294 / JCM 11897 / OK10</strain>
    </source>
</reference>
<name>E0UUP0_SULAO</name>